<dbReference type="Pfam" id="PF02120">
    <property type="entry name" value="Flg_hook"/>
    <property type="match status" value="1"/>
</dbReference>
<name>A0A7T6AQN6_9BACT</name>
<dbReference type="InterPro" id="IPR038610">
    <property type="entry name" value="FliK-like_C_sf"/>
</dbReference>
<dbReference type="AlphaFoldDB" id="A0A7T6AQN6"/>
<dbReference type="EMBL" id="CP054140">
    <property type="protein sequence ID" value="QQG65993.1"/>
    <property type="molecule type" value="Genomic_DNA"/>
</dbReference>
<proteinExistence type="predicted"/>
<dbReference type="KEGG" id="dog:HP555_09000"/>
<keyword evidence="2" id="KW-0966">Cell projection</keyword>
<dbReference type="Gene3D" id="3.30.750.140">
    <property type="match status" value="1"/>
</dbReference>
<dbReference type="RefSeq" id="WP_199261694.1">
    <property type="nucleotide sequence ID" value="NZ_CP054140.1"/>
</dbReference>
<evidence type="ECO:0000313" key="2">
    <source>
        <dbReference type="EMBL" id="QQG65993.1"/>
    </source>
</evidence>
<accession>A0A7T6AQN6</accession>
<reference evidence="2 3" key="1">
    <citation type="submission" date="2020-05" db="EMBL/GenBank/DDBJ databases">
        <title>Complete genome of Desulfobulbus oligotrophicus.</title>
        <authorList>
            <person name="Podar M."/>
        </authorList>
    </citation>
    <scope>NUCLEOTIDE SEQUENCE [LARGE SCALE GENOMIC DNA]</scope>
    <source>
        <strain evidence="2 3">Prop6</strain>
    </source>
</reference>
<dbReference type="InterPro" id="IPR021136">
    <property type="entry name" value="Flagellar_hook_control-like_C"/>
</dbReference>
<gene>
    <name evidence="2" type="ORF">HP555_09000</name>
</gene>
<dbReference type="Proteomes" id="UP000596092">
    <property type="component" value="Chromosome"/>
</dbReference>
<feature type="domain" description="Flagellar hook-length control protein-like C-terminal" evidence="1">
    <location>
        <begin position="387"/>
        <end position="442"/>
    </location>
</feature>
<keyword evidence="2" id="KW-0282">Flagellum</keyword>
<protein>
    <submittedName>
        <fullName evidence="2">Flagellar hook-length control protein FliK</fullName>
    </submittedName>
</protein>
<sequence>MNPLAAIPRIHASLPVRPAGEQQEPPAFHQGQLLRGVVNAKSGDQQFSLTVNGQTLTARTTVNLQPGQQLHLQVVSLTPQVELQIITNDPARQHLVTLLPLLSQQTSLGPALSALTTDTGLLEQLNPALRATLLWYADTAQGFGRVVQDGALSASPAFRQHVQAAGALLQQLGNDALLPPGITQFAAELAAFFTAAADRGETPSVLQFLSTATLPGTAIIDGLLRAAMEQIEHSTTLTSTALAPLFSLLAENRESSALERLAQLFGLLTQADSGPEEASWPKSGAQMADFCNRLGLNLERLFLEGRADEGLNTLKCALLAAAQAGQSTAQSSVSSEQLIQHLELYQLVQLKLAGESLVFFPLLFPFLQQGYLFVDQDHSGRQPDHKKTGNSSDSVTLHVQLEGLGSLEIEMHQSDGRLHLTFVTEKMEQADYLAAFREELEQWISSASPISARFLPGAEEPFKKLLTRVIGDATSFIDTKA</sequence>
<keyword evidence="3" id="KW-1185">Reference proteome</keyword>
<evidence type="ECO:0000259" key="1">
    <source>
        <dbReference type="Pfam" id="PF02120"/>
    </source>
</evidence>
<evidence type="ECO:0000313" key="3">
    <source>
        <dbReference type="Proteomes" id="UP000596092"/>
    </source>
</evidence>
<organism evidence="2 3">
    <name type="scientific">Desulfobulbus oligotrophicus</name>
    <dbReference type="NCBI Taxonomy" id="1909699"/>
    <lineage>
        <taxon>Bacteria</taxon>
        <taxon>Pseudomonadati</taxon>
        <taxon>Thermodesulfobacteriota</taxon>
        <taxon>Desulfobulbia</taxon>
        <taxon>Desulfobulbales</taxon>
        <taxon>Desulfobulbaceae</taxon>
        <taxon>Desulfobulbus</taxon>
    </lineage>
</organism>
<keyword evidence="2" id="KW-0969">Cilium</keyword>